<dbReference type="RefSeq" id="XP_007512928.1">
    <property type="nucleotide sequence ID" value="XM_007512866.1"/>
</dbReference>
<dbReference type="GeneID" id="19015603"/>
<dbReference type="InterPro" id="IPR012349">
    <property type="entry name" value="Split_barrel_FMN-bd"/>
</dbReference>
<dbReference type="GO" id="GO:0010181">
    <property type="term" value="F:FMN binding"/>
    <property type="evidence" value="ECO:0007669"/>
    <property type="project" value="InterPro"/>
</dbReference>
<dbReference type="PANTHER" id="PTHR28243">
    <property type="entry name" value="AGL049CP"/>
    <property type="match status" value="1"/>
</dbReference>
<dbReference type="PANTHER" id="PTHR28243:SF1">
    <property type="entry name" value="PYRIDOXAMINE 5'-PHOSPHATE OXIDASE ALR4036 FAMILY FMN-BINDING DOMAIN-CONTAINING PROTEIN"/>
    <property type="match status" value="1"/>
</dbReference>
<reference evidence="2 3" key="1">
    <citation type="submission" date="2011-10" db="EMBL/GenBank/DDBJ databases">
        <authorList>
            <person name="Genoscope - CEA"/>
        </authorList>
    </citation>
    <scope>NUCLEOTIDE SEQUENCE [LARGE SCALE GENOMIC DNA]</scope>
    <source>
        <strain evidence="2 3">RCC 1105</strain>
    </source>
</reference>
<proteinExistence type="predicted"/>
<dbReference type="Gene3D" id="2.30.110.10">
    <property type="entry name" value="Electron Transport, Fmn-binding Protein, Chain A"/>
    <property type="match status" value="1"/>
</dbReference>
<dbReference type="EMBL" id="FO082274">
    <property type="protein sequence ID" value="CCO16486.1"/>
    <property type="molecule type" value="Genomic_DNA"/>
</dbReference>
<dbReference type="Pfam" id="PF12766">
    <property type="entry name" value="Pyridox_oxase_2"/>
    <property type="match status" value="1"/>
</dbReference>
<dbReference type="InterPro" id="IPR024624">
    <property type="entry name" value="Pyridox_Oxase_Alr4036_FMN-bd"/>
</dbReference>
<dbReference type="OrthoDB" id="434253at2759"/>
<evidence type="ECO:0000259" key="1">
    <source>
        <dbReference type="Pfam" id="PF12766"/>
    </source>
</evidence>
<dbReference type="KEGG" id="bpg:Bathy05g00990"/>
<organism evidence="2 3">
    <name type="scientific">Bathycoccus prasinos</name>
    <dbReference type="NCBI Taxonomy" id="41875"/>
    <lineage>
        <taxon>Eukaryota</taxon>
        <taxon>Viridiplantae</taxon>
        <taxon>Chlorophyta</taxon>
        <taxon>Mamiellophyceae</taxon>
        <taxon>Mamiellales</taxon>
        <taxon>Bathycoccaceae</taxon>
        <taxon>Bathycoccus</taxon>
    </lineage>
</organism>
<dbReference type="SUPFAM" id="SSF50475">
    <property type="entry name" value="FMN-binding split barrel"/>
    <property type="match status" value="1"/>
</dbReference>
<dbReference type="Proteomes" id="UP000198341">
    <property type="component" value="Chromosome 5"/>
</dbReference>
<gene>
    <name evidence="2" type="ORF">Bathy05g00990</name>
</gene>
<protein>
    <recommendedName>
        <fullName evidence="1">Pyridoxamine 5'-phosphate oxidase Alr4036 family FMN-binding domain-containing protein</fullName>
    </recommendedName>
</protein>
<sequence>MNATTTTSSPYAAIAKMRREFPQSYVIQLATVNSQGKPKVRSVLFEDLKTSEKEQVLVSMKCSKKSNKFAKALEDGSATADGEVCWWVEDSNCQWRFSGSVDLVSDGDERRRLWDHMNAGGKGQFLLPQDAGEMQRNTEELREKQIEKLKSFGEDQSAAFDAPMEDFLVCVLRCEEIDYLNLGTLERRNWIYDDEKASYDLRKDGVCVPVVSSVKNA</sequence>
<keyword evidence="3" id="KW-1185">Reference proteome</keyword>
<dbReference type="UniPathway" id="UPA01068">
    <property type="reaction ID" value="UER00304"/>
</dbReference>
<dbReference type="AlphaFoldDB" id="K8EEP1"/>
<evidence type="ECO:0000313" key="2">
    <source>
        <dbReference type="EMBL" id="CCO16486.1"/>
    </source>
</evidence>
<evidence type="ECO:0000313" key="3">
    <source>
        <dbReference type="Proteomes" id="UP000198341"/>
    </source>
</evidence>
<feature type="domain" description="Pyridoxamine 5'-phosphate oxidase Alr4036 family FMN-binding" evidence="1">
    <location>
        <begin position="18"/>
        <end position="104"/>
    </location>
</feature>
<accession>K8EEP1</accession>
<name>K8EEP1_9CHLO</name>